<reference evidence="3 4" key="1">
    <citation type="submission" date="2021-03" db="EMBL/GenBank/DDBJ databases">
        <title>Fibrella sp. HMF5405 genome sequencing and assembly.</title>
        <authorList>
            <person name="Kang H."/>
            <person name="Kim H."/>
            <person name="Bae S."/>
            <person name="Joh K."/>
        </authorList>
    </citation>
    <scope>NUCLEOTIDE SEQUENCE [LARGE SCALE GENOMIC DNA]</scope>
    <source>
        <strain evidence="3 4">HMF5405</strain>
    </source>
</reference>
<sequence>TIYATLAKLLEDSLRPKDIGYAFTIYQDATRMAAGSGGLAVREAASGFTIDTKLHLASVSKTISAFTLVALAARKGLSLRTPIAAYLPKNWPQGPGISRITFSDLLMHQSGLISPNQGLPQEDNEYDFLGQRIATGVTAYGQYAYQNINFALLRVLIPALMGYTY</sequence>
<dbReference type="Pfam" id="PF00144">
    <property type="entry name" value="Beta-lactamase"/>
    <property type="match status" value="1"/>
</dbReference>
<feature type="non-terminal residue" evidence="3">
    <location>
        <position position="165"/>
    </location>
</feature>
<dbReference type="Gene3D" id="3.40.710.10">
    <property type="entry name" value="DD-peptidase/beta-lactamase superfamily"/>
    <property type="match status" value="1"/>
</dbReference>
<dbReference type="RefSeq" id="WP_207333318.1">
    <property type="nucleotide sequence ID" value="NZ_JAFMYW010000071.1"/>
</dbReference>
<evidence type="ECO:0000313" key="4">
    <source>
        <dbReference type="Proteomes" id="UP000664628"/>
    </source>
</evidence>
<dbReference type="Proteomes" id="UP000664628">
    <property type="component" value="Unassembled WGS sequence"/>
</dbReference>
<keyword evidence="1 3" id="KW-0378">Hydrolase</keyword>
<dbReference type="PANTHER" id="PTHR43283">
    <property type="entry name" value="BETA-LACTAMASE-RELATED"/>
    <property type="match status" value="1"/>
</dbReference>
<feature type="non-terminal residue" evidence="3">
    <location>
        <position position="1"/>
    </location>
</feature>
<proteinExistence type="predicted"/>
<dbReference type="InterPro" id="IPR050789">
    <property type="entry name" value="Diverse_Enzym_Activities"/>
</dbReference>
<comment type="caution">
    <text evidence="3">The sequence shown here is derived from an EMBL/GenBank/DDBJ whole genome shotgun (WGS) entry which is preliminary data.</text>
</comment>
<dbReference type="InterPro" id="IPR001466">
    <property type="entry name" value="Beta-lactam-related"/>
</dbReference>
<dbReference type="InterPro" id="IPR012338">
    <property type="entry name" value="Beta-lactam/transpept-like"/>
</dbReference>
<evidence type="ECO:0000313" key="3">
    <source>
        <dbReference type="EMBL" id="MBO0953372.1"/>
    </source>
</evidence>
<organism evidence="3 4">
    <name type="scientific">Fibrella forsythiae</name>
    <dbReference type="NCBI Taxonomy" id="2817061"/>
    <lineage>
        <taxon>Bacteria</taxon>
        <taxon>Pseudomonadati</taxon>
        <taxon>Bacteroidota</taxon>
        <taxon>Cytophagia</taxon>
        <taxon>Cytophagales</taxon>
        <taxon>Spirosomataceae</taxon>
        <taxon>Fibrella</taxon>
    </lineage>
</organism>
<evidence type="ECO:0000259" key="2">
    <source>
        <dbReference type="Pfam" id="PF00144"/>
    </source>
</evidence>
<feature type="domain" description="Beta-lactamase-related" evidence="2">
    <location>
        <begin position="19"/>
        <end position="164"/>
    </location>
</feature>
<gene>
    <name evidence="3" type="ORF">J2I46_32695</name>
</gene>
<dbReference type="EMBL" id="JAFMYW010000071">
    <property type="protein sequence ID" value="MBO0953372.1"/>
    <property type="molecule type" value="Genomic_DNA"/>
</dbReference>
<accession>A0ABS3JWU5</accession>
<name>A0ABS3JWU5_9BACT</name>
<dbReference type="SUPFAM" id="SSF56601">
    <property type="entry name" value="beta-lactamase/transpeptidase-like"/>
    <property type="match status" value="1"/>
</dbReference>
<keyword evidence="4" id="KW-1185">Reference proteome</keyword>
<evidence type="ECO:0000256" key="1">
    <source>
        <dbReference type="ARBA" id="ARBA00022801"/>
    </source>
</evidence>
<protein>
    <submittedName>
        <fullName evidence="3">Serine hydrolase</fullName>
    </submittedName>
</protein>
<dbReference type="GO" id="GO:0016787">
    <property type="term" value="F:hydrolase activity"/>
    <property type="evidence" value="ECO:0007669"/>
    <property type="project" value="UniProtKB-KW"/>
</dbReference>
<dbReference type="PANTHER" id="PTHR43283:SF11">
    <property type="entry name" value="BETA-LACTAMASE-RELATED DOMAIN-CONTAINING PROTEIN"/>
    <property type="match status" value="1"/>
</dbReference>